<dbReference type="Pfam" id="PF07332">
    <property type="entry name" value="Phage_holin_3_6"/>
    <property type="match status" value="1"/>
</dbReference>
<accession>A0A4Q9KIG9</accession>
<protein>
    <submittedName>
        <fullName evidence="2">Phage holin family protein</fullName>
    </submittedName>
</protein>
<keyword evidence="3" id="KW-1185">Reference proteome</keyword>
<proteinExistence type="predicted"/>
<evidence type="ECO:0000313" key="3">
    <source>
        <dbReference type="Proteomes" id="UP000291933"/>
    </source>
</evidence>
<dbReference type="EMBL" id="SDMR01000023">
    <property type="protein sequence ID" value="TBT92125.1"/>
    <property type="molecule type" value="Genomic_DNA"/>
</dbReference>
<dbReference type="InterPro" id="IPR009937">
    <property type="entry name" value="Phage_holin_3_6"/>
</dbReference>
<dbReference type="Proteomes" id="UP000291933">
    <property type="component" value="Unassembled WGS sequence"/>
</dbReference>
<keyword evidence="1" id="KW-0812">Transmembrane</keyword>
<feature type="transmembrane region" description="Helical" evidence="1">
    <location>
        <begin position="77"/>
        <end position="104"/>
    </location>
</feature>
<keyword evidence="1" id="KW-0472">Membrane</keyword>
<organism evidence="2 3">
    <name type="scientific">Propioniciclava tarda</name>
    <dbReference type="NCBI Taxonomy" id="433330"/>
    <lineage>
        <taxon>Bacteria</taxon>
        <taxon>Bacillati</taxon>
        <taxon>Actinomycetota</taxon>
        <taxon>Actinomycetes</taxon>
        <taxon>Propionibacteriales</taxon>
        <taxon>Propionibacteriaceae</taxon>
        <taxon>Propioniciclava</taxon>
    </lineage>
</organism>
<evidence type="ECO:0000256" key="1">
    <source>
        <dbReference type="SAM" id="Phobius"/>
    </source>
</evidence>
<sequence length="175" mass="18100">MADIESTVSQITSDIRTIVRGEIELAKAEVIPGVKKAGLGAGLLAGAGLVAALAVNVLFLSLGFAFTNLFWERTSPVGAFGFGFLCAAGVYLLVAAVLGVLGFLNVKKLRTPQAAMEQVSKTVDAVGGAADTGLANVRLIATRGKKVITRDETGQIVTVFSGPKHLTDRPESDAS</sequence>
<keyword evidence="1" id="KW-1133">Transmembrane helix</keyword>
<evidence type="ECO:0000313" key="2">
    <source>
        <dbReference type="EMBL" id="TBT92125.1"/>
    </source>
</evidence>
<gene>
    <name evidence="2" type="ORF">ET996_13475</name>
</gene>
<dbReference type="RefSeq" id="WP_131173082.1">
    <property type="nucleotide sequence ID" value="NZ_FXTL01000024.1"/>
</dbReference>
<reference evidence="2 3" key="1">
    <citation type="submission" date="2019-01" db="EMBL/GenBank/DDBJ databases">
        <title>Lactibacter flavus gen. nov., sp. nov., a novel bacterium of the family Propionibacteriaceae isolated from raw milk and dairy products.</title>
        <authorList>
            <person name="Huptas C."/>
            <person name="Wenning M."/>
            <person name="Breitenwieser F."/>
            <person name="Doll E."/>
            <person name="Von Neubeck M."/>
            <person name="Busse H.-J."/>
            <person name="Scherer S."/>
        </authorList>
    </citation>
    <scope>NUCLEOTIDE SEQUENCE [LARGE SCALE GENOMIC DNA]</scope>
    <source>
        <strain evidence="2 3">DSM 22130</strain>
    </source>
</reference>
<dbReference type="AlphaFoldDB" id="A0A4Q9KIG9"/>
<feature type="transmembrane region" description="Helical" evidence="1">
    <location>
        <begin position="43"/>
        <end position="71"/>
    </location>
</feature>
<comment type="caution">
    <text evidence="2">The sequence shown here is derived from an EMBL/GenBank/DDBJ whole genome shotgun (WGS) entry which is preliminary data.</text>
</comment>
<name>A0A4Q9KIG9_PROTD</name>